<sequence length="149" mass="16303">MGHSLGVPGGELEVSRSLVIPAAELSERFSRSSGPGGQGVNTADSRVELSFDVARSPSIPEHLRARILDRLANRLVDGVLTIAASEFRAQLANREAARERLAALLRQAAAPPPPQRRPTKPSRGARERRLESKKRRSATKQTRRRPDLS</sequence>
<dbReference type="SUPFAM" id="SSF110916">
    <property type="entry name" value="Peptidyl-tRNA hydrolase domain-like"/>
    <property type="match status" value="1"/>
</dbReference>
<dbReference type="NCBIfam" id="NF006718">
    <property type="entry name" value="PRK09256.1"/>
    <property type="match status" value="1"/>
</dbReference>
<gene>
    <name evidence="3" type="ORF">GCM10010171_11810</name>
</gene>
<keyword evidence="4" id="KW-1185">Reference proteome</keyword>
<dbReference type="GO" id="GO:0072344">
    <property type="term" value="P:rescue of stalled ribosome"/>
    <property type="evidence" value="ECO:0007669"/>
    <property type="project" value="TreeGrafter"/>
</dbReference>
<feature type="domain" description="Prokaryotic-type class I peptide chain release factors" evidence="2">
    <location>
        <begin position="18"/>
        <end position="143"/>
    </location>
</feature>
<accession>A0A918L8G6</accession>
<dbReference type="Pfam" id="PF00472">
    <property type="entry name" value="RF-1"/>
    <property type="match status" value="1"/>
</dbReference>
<reference evidence="3" key="2">
    <citation type="submission" date="2020-09" db="EMBL/GenBank/DDBJ databases">
        <authorList>
            <person name="Sun Q."/>
            <person name="Ohkuma M."/>
        </authorList>
    </citation>
    <scope>NUCLEOTIDE SEQUENCE</scope>
    <source>
        <strain evidence="3">JCM 3276</strain>
    </source>
</reference>
<dbReference type="Proteomes" id="UP000660680">
    <property type="component" value="Unassembled WGS sequence"/>
</dbReference>
<comment type="caution">
    <text evidence="3">The sequence shown here is derived from an EMBL/GenBank/DDBJ whole genome shotgun (WGS) entry which is preliminary data.</text>
</comment>
<protein>
    <submittedName>
        <fullName evidence="3">Aminoacyl-tRNA hydrolase</fullName>
    </submittedName>
</protein>
<proteinExistence type="predicted"/>
<dbReference type="EMBL" id="BMRB01000001">
    <property type="protein sequence ID" value="GGS20793.1"/>
    <property type="molecule type" value="Genomic_DNA"/>
</dbReference>
<feature type="compositionally biased region" description="Basic residues" evidence="1">
    <location>
        <begin position="131"/>
        <end position="143"/>
    </location>
</feature>
<dbReference type="GO" id="GO:0003747">
    <property type="term" value="F:translation release factor activity"/>
    <property type="evidence" value="ECO:0007669"/>
    <property type="project" value="InterPro"/>
</dbReference>
<feature type="region of interest" description="Disordered" evidence="1">
    <location>
        <begin position="103"/>
        <end position="149"/>
    </location>
</feature>
<reference evidence="3" key="1">
    <citation type="journal article" date="2014" name="Int. J. Syst. Evol. Microbiol.">
        <title>Complete genome sequence of Corynebacterium casei LMG S-19264T (=DSM 44701T), isolated from a smear-ripened cheese.</title>
        <authorList>
            <consortium name="US DOE Joint Genome Institute (JGI-PGF)"/>
            <person name="Walter F."/>
            <person name="Albersmeier A."/>
            <person name="Kalinowski J."/>
            <person name="Ruckert C."/>
        </authorList>
    </citation>
    <scope>NUCLEOTIDE SEQUENCE</scope>
    <source>
        <strain evidence="3">JCM 3276</strain>
    </source>
</reference>
<evidence type="ECO:0000259" key="2">
    <source>
        <dbReference type="Pfam" id="PF00472"/>
    </source>
</evidence>
<dbReference type="GO" id="GO:0043022">
    <property type="term" value="F:ribosome binding"/>
    <property type="evidence" value="ECO:0007669"/>
    <property type="project" value="TreeGrafter"/>
</dbReference>
<evidence type="ECO:0000256" key="1">
    <source>
        <dbReference type="SAM" id="MobiDB-lite"/>
    </source>
</evidence>
<name>A0A918L8G6_9PSEU</name>
<dbReference type="AlphaFoldDB" id="A0A918L8G6"/>
<dbReference type="PANTHER" id="PTHR47814:SF1">
    <property type="entry name" value="PEPTIDYL-TRNA HYDROLASE ARFB"/>
    <property type="match status" value="1"/>
</dbReference>
<dbReference type="PANTHER" id="PTHR47814">
    <property type="entry name" value="PEPTIDYL-TRNA HYDROLASE ARFB"/>
    <property type="match status" value="1"/>
</dbReference>
<organism evidence="3 4">
    <name type="scientific">Actinokineospora fastidiosa</name>
    <dbReference type="NCBI Taxonomy" id="1816"/>
    <lineage>
        <taxon>Bacteria</taxon>
        <taxon>Bacillati</taxon>
        <taxon>Actinomycetota</taxon>
        <taxon>Actinomycetes</taxon>
        <taxon>Pseudonocardiales</taxon>
        <taxon>Pseudonocardiaceae</taxon>
        <taxon>Actinokineospora</taxon>
    </lineage>
</organism>
<evidence type="ECO:0000313" key="3">
    <source>
        <dbReference type="EMBL" id="GGS20793.1"/>
    </source>
</evidence>
<dbReference type="Gene3D" id="3.30.160.20">
    <property type="match status" value="1"/>
</dbReference>
<evidence type="ECO:0000313" key="4">
    <source>
        <dbReference type="Proteomes" id="UP000660680"/>
    </source>
</evidence>
<dbReference type="InterPro" id="IPR000352">
    <property type="entry name" value="Pep_chain_release_fac_I"/>
</dbReference>
<dbReference type="GO" id="GO:0004045">
    <property type="term" value="F:peptidyl-tRNA hydrolase activity"/>
    <property type="evidence" value="ECO:0007669"/>
    <property type="project" value="TreeGrafter"/>
</dbReference>
<keyword evidence="3" id="KW-0378">Hydrolase</keyword>